<accession>E9G9H7</accession>
<proteinExistence type="predicted"/>
<organism evidence="1 2">
    <name type="scientific">Daphnia pulex</name>
    <name type="common">Water flea</name>
    <dbReference type="NCBI Taxonomy" id="6669"/>
    <lineage>
        <taxon>Eukaryota</taxon>
        <taxon>Metazoa</taxon>
        <taxon>Ecdysozoa</taxon>
        <taxon>Arthropoda</taxon>
        <taxon>Crustacea</taxon>
        <taxon>Branchiopoda</taxon>
        <taxon>Diplostraca</taxon>
        <taxon>Cladocera</taxon>
        <taxon>Anomopoda</taxon>
        <taxon>Daphniidae</taxon>
        <taxon>Daphnia</taxon>
    </lineage>
</organism>
<reference evidence="1 2" key="1">
    <citation type="journal article" date="2011" name="Science">
        <title>The ecoresponsive genome of Daphnia pulex.</title>
        <authorList>
            <person name="Colbourne J.K."/>
            <person name="Pfrender M.E."/>
            <person name="Gilbert D."/>
            <person name="Thomas W.K."/>
            <person name="Tucker A."/>
            <person name="Oakley T.H."/>
            <person name="Tokishita S."/>
            <person name="Aerts A."/>
            <person name="Arnold G.J."/>
            <person name="Basu M.K."/>
            <person name="Bauer D.J."/>
            <person name="Caceres C.E."/>
            <person name="Carmel L."/>
            <person name="Casola C."/>
            <person name="Choi J.H."/>
            <person name="Detter J.C."/>
            <person name="Dong Q."/>
            <person name="Dusheyko S."/>
            <person name="Eads B.D."/>
            <person name="Frohlich T."/>
            <person name="Geiler-Samerotte K.A."/>
            <person name="Gerlach D."/>
            <person name="Hatcher P."/>
            <person name="Jogdeo S."/>
            <person name="Krijgsveld J."/>
            <person name="Kriventseva E.V."/>
            <person name="Kultz D."/>
            <person name="Laforsch C."/>
            <person name="Lindquist E."/>
            <person name="Lopez J."/>
            <person name="Manak J.R."/>
            <person name="Muller J."/>
            <person name="Pangilinan J."/>
            <person name="Patwardhan R.P."/>
            <person name="Pitluck S."/>
            <person name="Pritham E.J."/>
            <person name="Rechtsteiner A."/>
            <person name="Rho M."/>
            <person name="Rogozin I.B."/>
            <person name="Sakarya O."/>
            <person name="Salamov A."/>
            <person name="Schaack S."/>
            <person name="Shapiro H."/>
            <person name="Shiga Y."/>
            <person name="Skalitzky C."/>
            <person name="Smith Z."/>
            <person name="Souvorov A."/>
            <person name="Sung W."/>
            <person name="Tang Z."/>
            <person name="Tsuchiya D."/>
            <person name="Tu H."/>
            <person name="Vos H."/>
            <person name="Wang M."/>
            <person name="Wolf Y.I."/>
            <person name="Yamagata H."/>
            <person name="Yamada T."/>
            <person name="Ye Y."/>
            <person name="Shaw J.R."/>
            <person name="Andrews J."/>
            <person name="Crease T.J."/>
            <person name="Tang H."/>
            <person name="Lucas S.M."/>
            <person name="Robertson H.M."/>
            <person name="Bork P."/>
            <person name="Koonin E.V."/>
            <person name="Zdobnov E.M."/>
            <person name="Grigoriev I.V."/>
            <person name="Lynch M."/>
            <person name="Boore J.L."/>
        </authorList>
    </citation>
    <scope>NUCLEOTIDE SEQUENCE [LARGE SCALE GENOMIC DNA]</scope>
</reference>
<dbReference type="AlphaFoldDB" id="E9G9H7"/>
<dbReference type="KEGG" id="dpx:DAPPUDRAFT_239500"/>
<protein>
    <submittedName>
        <fullName evidence="1">Uncharacterized protein</fullName>
    </submittedName>
</protein>
<evidence type="ECO:0000313" key="1">
    <source>
        <dbReference type="EMBL" id="EFX83565.1"/>
    </source>
</evidence>
<keyword evidence="2" id="KW-1185">Reference proteome</keyword>
<evidence type="ECO:0000313" key="2">
    <source>
        <dbReference type="Proteomes" id="UP000000305"/>
    </source>
</evidence>
<dbReference type="HOGENOM" id="CLU_2266371_0_0_1"/>
<dbReference type="InParanoid" id="E9G9H7"/>
<dbReference type="Proteomes" id="UP000000305">
    <property type="component" value="Unassembled WGS sequence"/>
</dbReference>
<name>E9G9H7_DAPPU</name>
<dbReference type="EMBL" id="GL732536">
    <property type="protein sequence ID" value="EFX83565.1"/>
    <property type="molecule type" value="Genomic_DNA"/>
</dbReference>
<gene>
    <name evidence="1" type="ORF">DAPPUDRAFT_239500</name>
</gene>
<sequence length="103" mass="11940">MNASLRMHVAAFFRKLKIYAASKLLRLFSHFRECACEEIREYLSPPHPFSSRQQQHLGTSTSLNRVEVRAFHEHILGREGFGAKRRCESSVRLSARHVPSSMR</sequence>